<evidence type="ECO:0000313" key="2">
    <source>
        <dbReference type="EMBL" id="KAF9443563.1"/>
    </source>
</evidence>
<gene>
    <name evidence="2" type="ORF">P691DRAFT_787873</name>
</gene>
<feature type="compositionally biased region" description="Basic and acidic residues" evidence="1">
    <location>
        <begin position="42"/>
        <end position="58"/>
    </location>
</feature>
<organism evidence="2 3">
    <name type="scientific">Macrolepiota fuliginosa MF-IS2</name>
    <dbReference type="NCBI Taxonomy" id="1400762"/>
    <lineage>
        <taxon>Eukaryota</taxon>
        <taxon>Fungi</taxon>
        <taxon>Dikarya</taxon>
        <taxon>Basidiomycota</taxon>
        <taxon>Agaricomycotina</taxon>
        <taxon>Agaricomycetes</taxon>
        <taxon>Agaricomycetidae</taxon>
        <taxon>Agaricales</taxon>
        <taxon>Agaricineae</taxon>
        <taxon>Agaricaceae</taxon>
        <taxon>Macrolepiota</taxon>
    </lineage>
</organism>
<reference evidence="2" key="1">
    <citation type="submission" date="2020-11" db="EMBL/GenBank/DDBJ databases">
        <authorList>
            <consortium name="DOE Joint Genome Institute"/>
            <person name="Ahrendt S."/>
            <person name="Riley R."/>
            <person name="Andreopoulos W."/>
            <person name="Labutti K."/>
            <person name="Pangilinan J."/>
            <person name="Ruiz-Duenas F.J."/>
            <person name="Barrasa J.M."/>
            <person name="Sanchez-Garcia M."/>
            <person name="Camarero S."/>
            <person name="Miyauchi S."/>
            <person name="Serrano A."/>
            <person name="Linde D."/>
            <person name="Babiker R."/>
            <person name="Drula E."/>
            <person name="Ayuso-Fernandez I."/>
            <person name="Pacheco R."/>
            <person name="Padilla G."/>
            <person name="Ferreira P."/>
            <person name="Barriuso J."/>
            <person name="Kellner H."/>
            <person name="Castanera R."/>
            <person name="Alfaro M."/>
            <person name="Ramirez L."/>
            <person name="Pisabarro A.G."/>
            <person name="Kuo A."/>
            <person name="Tritt A."/>
            <person name="Lipzen A."/>
            <person name="He G."/>
            <person name="Yan M."/>
            <person name="Ng V."/>
            <person name="Cullen D."/>
            <person name="Martin F."/>
            <person name="Rosso M.-N."/>
            <person name="Henrissat B."/>
            <person name="Hibbett D."/>
            <person name="Martinez A.T."/>
            <person name="Grigoriev I.V."/>
        </authorList>
    </citation>
    <scope>NUCLEOTIDE SEQUENCE</scope>
    <source>
        <strain evidence="2">MF-IS2</strain>
    </source>
</reference>
<protein>
    <submittedName>
        <fullName evidence="2">Uncharacterized protein</fullName>
    </submittedName>
</protein>
<accession>A0A9P5X304</accession>
<name>A0A9P5X304_9AGAR</name>
<dbReference type="AlphaFoldDB" id="A0A9P5X304"/>
<keyword evidence="3" id="KW-1185">Reference proteome</keyword>
<evidence type="ECO:0000313" key="3">
    <source>
        <dbReference type="Proteomes" id="UP000807342"/>
    </source>
</evidence>
<comment type="caution">
    <text evidence="2">The sequence shown here is derived from an EMBL/GenBank/DDBJ whole genome shotgun (WGS) entry which is preliminary data.</text>
</comment>
<proteinExistence type="predicted"/>
<sequence length="271" mass="29873">MLKLVLPFSRADFRTHGLTSRRYSDAPSSAPQGKWESASIADVERQEKAPRAQVRENRSGNTARQAKRVCITSGAAAEGGLVLRIEAQEGVLYTAWRKCSSEGTRQHSSIVSPEIMDMRLHMEREVRRGIRELGLWVVKKKRLTPVHSKIHRTWVEKKGKGYGGHVQSSSGRGLPIPLLVVNTFPSGLPNLLLPRLITGIPTYKAHPKAYLWRQRGTRPVKNMVGGAAAVYTGEGTAACAINPQLGPSRRGRGIYNHIRSLVRVHTPSPAA</sequence>
<dbReference type="Proteomes" id="UP000807342">
    <property type="component" value="Unassembled WGS sequence"/>
</dbReference>
<evidence type="ECO:0000256" key="1">
    <source>
        <dbReference type="SAM" id="MobiDB-lite"/>
    </source>
</evidence>
<feature type="region of interest" description="Disordered" evidence="1">
    <location>
        <begin position="20"/>
        <end position="64"/>
    </location>
</feature>
<dbReference type="EMBL" id="MU151459">
    <property type="protein sequence ID" value="KAF9443563.1"/>
    <property type="molecule type" value="Genomic_DNA"/>
</dbReference>